<evidence type="ECO:0000313" key="3">
    <source>
        <dbReference type="Proteomes" id="UP000507470"/>
    </source>
</evidence>
<sequence>MLAKPFILYLGLSVTISCCFATLEKVDKCPVGQQRIEHQRDLCDNATLYHCIPDANCQLYQFCSDPQESPQIVIPFISKDKHIYNKTVNIPSTNTELYGDLTLYFCKYSSGKILNNQSFTNILKRLDTKIPNVYKLPCTYPNVEHVLPTLGSCEMESKCFRTGKVMNFKLLVFHNGKLISHGFEIDLSNQSDFYKAGFLLCVLNNKKLYDYILEAEIIPTIKGPVSNGPSDELSLYGIIVGFLVQIML</sequence>
<evidence type="ECO:0000256" key="1">
    <source>
        <dbReference type="SAM" id="SignalP"/>
    </source>
</evidence>
<name>A0A6J8EYT2_MYTCO</name>
<keyword evidence="1" id="KW-0732">Signal</keyword>
<proteinExistence type="predicted"/>
<protein>
    <submittedName>
        <fullName evidence="2">Uncharacterized protein</fullName>
    </submittedName>
</protein>
<dbReference type="PROSITE" id="PS51257">
    <property type="entry name" value="PROKAR_LIPOPROTEIN"/>
    <property type="match status" value="1"/>
</dbReference>
<accession>A0A6J8EYT2</accession>
<reference evidence="2 3" key="1">
    <citation type="submission" date="2020-06" db="EMBL/GenBank/DDBJ databases">
        <authorList>
            <person name="Li R."/>
            <person name="Bekaert M."/>
        </authorList>
    </citation>
    <scope>NUCLEOTIDE SEQUENCE [LARGE SCALE GENOMIC DNA]</scope>
    <source>
        <strain evidence="3">wild</strain>
    </source>
</reference>
<feature type="chain" id="PRO_5027026479" evidence="1">
    <location>
        <begin position="22"/>
        <end position="248"/>
    </location>
</feature>
<dbReference type="Proteomes" id="UP000507470">
    <property type="component" value="Unassembled WGS sequence"/>
</dbReference>
<evidence type="ECO:0000313" key="2">
    <source>
        <dbReference type="EMBL" id="CAC5425674.1"/>
    </source>
</evidence>
<keyword evidence="3" id="KW-1185">Reference proteome</keyword>
<gene>
    <name evidence="2" type="ORF">MCOR_57467</name>
</gene>
<dbReference type="AlphaFoldDB" id="A0A6J8EYT2"/>
<organism evidence="2 3">
    <name type="scientific">Mytilus coruscus</name>
    <name type="common">Sea mussel</name>
    <dbReference type="NCBI Taxonomy" id="42192"/>
    <lineage>
        <taxon>Eukaryota</taxon>
        <taxon>Metazoa</taxon>
        <taxon>Spiralia</taxon>
        <taxon>Lophotrochozoa</taxon>
        <taxon>Mollusca</taxon>
        <taxon>Bivalvia</taxon>
        <taxon>Autobranchia</taxon>
        <taxon>Pteriomorphia</taxon>
        <taxon>Mytilida</taxon>
        <taxon>Mytiloidea</taxon>
        <taxon>Mytilidae</taxon>
        <taxon>Mytilinae</taxon>
        <taxon>Mytilus</taxon>
    </lineage>
</organism>
<dbReference type="EMBL" id="CACVKT020010264">
    <property type="protein sequence ID" value="CAC5425674.1"/>
    <property type="molecule type" value="Genomic_DNA"/>
</dbReference>
<feature type="signal peptide" evidence="1">
    <location>
        <begin position="1"/>
        <end position="21"/>
    </location>
</feature>